<dbReference type="InterPro" id="IPR005502">
    <property type="entry name" value="Ribosyl_crysJ1"/>
</dbReference>
<protein>
    <submittedName>
        <fullName evidence="3">Poly(ADP-ribose) glycohydrolase</fullName>
    </submittedName>
</protein>
<feature type="compositionally biased region" description="Low complexity" evidence="2">
    <location>
        <begin position="141"/>
        <end position="160"/>
    </location>
</feature>
<keyword evidence="1" id="KW-0479">Metal-binding</keyword>
<feature type="compositionally biased region" description="Low complexity" evidence="2">
    <location>
        <begin position="114"/>
        <end position="129"/>
    </location>
</feature>
<dbReference type="AlphaFoldDB" id="A0A2P6TJ36"/>
<keyword evidence="1" id="KW-0460">Magnesium</keyword>
<feature type="compositionally biased region" description="Low complexity" evidence="2">
    <location>
        <begin position="26"/>
        <end position="45"/>
    </location>
</feature>
<accession>A0A2P6TJ36</accession>
<comment type="caution">
    <text evidence="3">The sequence shown here is derived from an EMBL/GenBank/DDBJ whole genome shotgun (WGS) entry which is preliminary data.</text>
</comment>
<dbReference type="EMBL" id="LHPG02000014">
    <property type="protein sequence ID" value="PRW39264.1"/>
    <property type="molecule type" value="Genomic_DNA"/>
</dbReference>
<comment type="cofactor">
    <cofactor evidence="1">
        <name>Mg(2+)</name>
        <dbReference type="ChEBI" id="CHEBI:18420"/>
    </cofactor>
    <text evidence="1">Binds 2 magnesium ions per subunit.</text>
</comment>
<gene>
    <name evidence="3" type="ORF">C2E21_6913</name>
</gene>
<dbReference type="OrthoDB" id="410104at2759"/>
<dbReference type="InterPro" id="IPR036705">
    <property type="entry name" value="Ribosyl_crysJ1_sf"/>
</dbReference>
<dbReference type="STRING" id="3076.A0A2P6TJ36"/>
<evidence type="ECO:0000256" key="2">
    <source>
        <dbReference type="SAM" id="MobiDB-lite"/>
    </source>
</evidence>
<feature type="binding site" evidence="1">
    <location>
        <position position="236"/>
    </location>
    <ligand>
        <name>Mg(2+)</name>
        <dbReference type="ChEBI" id="CHEBI:18420"/>
        <label>1</label>
    </ligand>
</feature>
<dbReference type="GO" id="GO:0016787">
    <property type="term" value="F:hydrolase activity"/>
    <property type="evidence" value="ECO:0007669"/>
    <property type="project" value="UniProtKB-KW"/>
</dbReference>
<dbReference type="SUPFAM" id="SSF101478">
    <property type="entry name" value="ADP-ribosylglycohydrolase"/>
    <property type="match status" value="1"/>
</dbReference>
<dbReference type="Pfam" id="PF03747">
    <property type="entry name" value="ADP_ribosyl_GH"/>
    <property type="match status" value="2"/>
</dbReference>
<keyword evidence="4" id="KW-1185">Reference proteome</keyword>
<feature type="region of interest" description="Disordered" evidence="2">
    <location>
        <begin position="16"/>
        <end position="45"/>
    </location>
</feature>
<dbReference type="GO" id="GO:0046872">
    <property type="term" value="F:metal ion binding"/>
    <property type="evidence" value="ECO:0007669"/>
    <property type="project" value="UniProtKB-KW"/>
</dbReference>
<organism evidence="3 4">
    <name type="scientific">Chlorella sorokiniana</name>
    <name type="common">Freshwater green alga</name>
    <dbReference type="NCBI Taxonomy" id="3076"/>
    <lineage>
        <taxon>Eukaryota</taxon>
        <taxon>Viridiplantae</taxon>
        <taxon>Chlorophyta</taxon>
        <taxon>core chlorophytes</taxon>
        <taxon>Trebouxiophyceae</taxon>
        <taxon>Chlorellales</taxon>
        <taxon>Chlorellaceae</taxon>
        <taxon>Chlorella clade</taxon>
        <taxon>Chlorella</taxon>
    </lineage>
</organism>
<dbReference type="Proteomes" id="UP000239899">
    <property type="component" value="Unassembled WGS sequence"/>
</dbReference>
<evidence type="ECO:0000313" key="3">
    <source>
        <dbReference type="EMBL" id="PRW39264.1"/>
    </source>
</evidence>
<reference evidence="3 4" key="1">
    <citation type="journal article" date="2018" name="Plant J.">
        <title>Genome sequences of Chlorella sorokiniana UTEX 1602 and Micractinium conductrix SAG 241.80: implications to maltose excretion by a green alga.</title>
        <authorList>
            <person name="Arriola M.B."/>
            <person name="Velmurugan N."/>
            <person name="Zhang Y."/>
            <person name="Plunkett M.H."/>
            <person name="Hondzo H."/>
            <person name="Barney B.M."/>
        </authorList>
    </citation>
    <scope>NUCLEOTIDE SEQUENCE [LARGE SCALE GENOMIC DNA]</scope>
    <source>
        <strain evidence="4">UTEX 1602</strain>
    </source>
</reference>
<evidence type="ECO:0000313" key="4">
    <source>
        <dbReference type="Proteomes" id="UP000239899"/>
    </source>
</evidence>
<proteinExistence type="predicted"/>
<dbReference type="Gene3D" id="1.10.4080.10">
    <property type="entry name" value="ADP-ribosylation/Crystallin J1"/>
    <property type="match status" value="2"/>
</dbReference>
<evidence type="ECO:0000256" key="1">
    <source>
        <dbReference type="PIRSR" id="PIRSR605502-1"/>
    </source>
</evidence>
<sequence>MPAYLSEAQLAQQESQQAKRAYLARQPQQTEWTQQAQQAEQPGQQQSEPLLAVLLESAMQQGGAAAALSEGLVAAFIDLLPVSEAQEATYCHMLKRGMYSELTSAMQAELLRAGQRPAGQQQQPQQLPERMPPLPPRQRVPRQPVQQAQQGRKAQEGAGAAPLTMRLARAFAKLLPLEAEKFSGHAARCVGCLLGVMCGDVLGAPVEAKGRNHWTKIRAAHPGDMREFVGDIRYTDDTQMTIALVKSLVACGRCDPEHCAREYGREEHNNWIRGYSRATRENAPLEVLRTAVYHAVVCTHDNEEALDAATCQAAAVAALCKSGASGPAVGSPQQLMQHLLPLAETEQLCWRLQVWEGKAGHEQWEADMRLLNKIRASDAVACALWALCRHWGHPEAVIVGAVHQGEINHSQSGATALVGLAQRLARLDVQQ</sequence>
<name>A0A2P6TJ36_CHLSO</name>
<feature type="binding site" evidence="1">
    <location>
        <position position="237"/>
    </location>
    <ligand>
        <name>Mg(2+)</name>
        <dbReference type="ChEBI" id="CHEBI:18420"/>
        <label>1</label>
    </ligand>
</feature>
<feature type="binding site" evidence="1">
    <location>
        <position position="235"/>
    </location>
    <ligand>
        <name>Mg(2+)</name>
        <dbReference type="ChEBI" id="CHEBI:18420"/>
        <label>1</label>
    </ligand>
</feature>
<feature type="region of interest" description="Disordered" evidence="2">
    <location>
        <begin position="114"/>
        <end position="160"/>
    </location>
</feature>